<evidence type="ECO:0000256" key="3">
    <source>
        <dbReference type="ARBA" id="ARBA00022475"/>
    </source>
</evidence>
<dbReference type="InterPro" id="IPR051125">
    <property type="entry name" value="ABC-4/HrtB_transporter"/>
</dbReference>
<evidence type="ECO:0000313" key="9">
    <source>
        <dbReference type="EMBL" id="AXV09086.1"/>
    </source>
</evidence>
<gene>
    <name evidence="9" type="ORF">DVS28_a4421</name>
</gene>
<feature type="transmembrane region" description="Helical" evidence="7">
    <location>
        <begin position="285"/>
        <end position="310"/>
    </location>
</feature>
<protein>
    <submittedName>
        <fullName evidence="9">Putative ABC transport system transmembrane protein</fullName>
    </submittedName>
</protein>
<feature type="transmembrane region" description="Helical" evidence="7">
    <location>
        <begin position="322"/>
        <end position="346"/>
    </location>
</feature>
<organism evidence="9 10">
    <name type="scientific">Euzebya pacifica</name>
    <dbReference type="NCBI Taxonomy" id="1608957"/>
    <lineage>
        <taxon>Bacteria</taxon>
        <taxon>Bacillati</taxon>
        <taxon>Actinomycetota</taxon>
        <taxon>Nitriliruptoria</taxon>
        <taxon>Euzebyales</taxon>
    </lineage>
</organism>
<proteinExistence type="predicted"/>
<feature type="transmembrane region" description="Helical" evidence="7">
    <location>
        <begin position="244"/>
        <end position="265"/>
    </location>
</feature>
<accession>A0A346Y3N9</accession>
<keyword evidence="6 7" id="KW-0472">Membrane</keyword>
<dbReference type="RefSeq" id="WP_114593328.1">
    <property type="nucleotide sequence ID" value="NZ_CP031165.1"/>
</dbReference>
<keyword evidence="10" id="KW-1185">Reference proteome</keyword>
<name>A0A346Y3N9_9ACTN</name>
<dbReference type="AlphaFoldDB" id="A0A346Y3N9"/>
<keyword evidence="5 7" id="KW-1133">Transmembrane helix</keyword>
<evidence type="ECO:0000256" key="7">
    <source>
        <dbReference type="SAM" id="Phobius"/>
    </source>
</evidence>
<keyword evidence="4 7" id="KW-0812">Transmembrane</keyword>
<dbReference type="EMBL" id="CP031165">
    <property type="protein sequence ID" value="AXV09086.1"/>
    <property type="molecule type" value="Genomic_DNA"/>
</dbReference>
<dbReference type="Proteomes" id="UP000264006">
    <property type="component" value="Chromosome"/>
</dbReference>
<evidence type="ECO:0000313" key="10">
    <source>
        <dbReference type="Proteomes" id="UP000264006"/>
    </source>
</evidence>
<dbReference type="Pfam" id="PF02687">
    <property type="entry name" value="FtsX"/>
    <property type="match status" value="1"/>
</dbReference>
<dbReference type="OrthoDB" id="5242186at2"/>
<feature type="domain" description="ABC3 transporter permease C-terminal" evidence="8">
    <location>
        <begin position="244"/>
        <end position="354"/>
    </location>
</feature>
<dbReference type="PANTHER" id="PTHR43738:SF1">
    <property type="entry name" value="HEMIN TRANSPORT SYSTEM PERMEASE PROTEIN HRTB-RELATED"/>
    <property type="match status" value="1"/>
</dbReference>
<dbReference type="InterPro" id="IPR003838">
    <property type="entry name" value="ABC3_permease_C"/>
</dbReference>
<keyword evidence="2" id="KW-0813">Transport</keyword>
<sequence>MRIAIRELQRQPGRFVPVTAALTLLVVLLLVLGGFLDGLEGSQTGAYRAHDGLVLVFADSAELQLQRSVVQSGIADELDVLDDVDAVGRLGRVDTTAAPQGTDDVEDVAVFGYELGTDVLPAPSEDGAVVDATLAELTGIEVGDVLEIGPAATPVTVAELVDDLTQGSPTVWLPWDQWGQVATDAAPADVLPDGASQALALRPTGSPADLTGTSLAEGVEAVTPEDAILALDVVQQQSSTFEGIIGVTFAVTLLVIALFFALIVLERVGLYAVLKALGAGTRDLLTGLAVQAVAISAVALVTGIVVAFAFTGLLPADLPIRILPARVGLIAGGTVFTALLGSLLTLRRIVRIDPASAIG</sequence>
<evidence type="ECO:0000256" key="4">
    <source>
        <dbReference type="ARBA" id="ARBA00022692"/>
    </source>
</evidence>
<keyword evidence="3" id="KW-1003">Cell membrane</keyword>
<reference evidence="9 10" key="1">
    <citation type="submission" date="2018-09" db="EMBL/GenBank/DDBJ databases">
        <title>Complete genome sequence of Euzebya sp. DY32-46 isolated from seawater of Pacific Ocean.</title>
        <authorList>
            <person name="Xu L."/>
            <person name="Wu Y.-H."/>
            <person name="Xu X.-W."/>
        </authorList>
    </citation>
    <scope>NUCLEOTIDE SEQUENCE [LARGE SCALE GENOMIC DNA]</scope>
    <source>
        <strain evidence="9 10">DY32-46</strain>
    </source>
</reference>
<evidence type="ECO:0000256" key="5">
    <source>
        <dbReference type="ARBA" id="ARBA00022989"/>
    </source>
</evidence>
<feature type="transmembrane region" description="Helical" evidence="7">
    <location>
        <begin position="15"/>
        <end position="36"/>
    </location>
</feature>
<comment type="subcellular location">
    <subcellularLocation>
        <location evidence="1">Cell membrane</location>
        <topology evidence="1">Multi-pass membrane protein</topology>
    </subcellularLocation>
</comment>
<evidence type="ECO:0000256" key="2">
    <source>
        <dbReference type="ARBA" id="ARBA00022448"/>
    </source>
</evidence>
<evidence type="ECO:0000256" key="1">
    <source>
        <dbReference type="ARBA" id="ARBA00004651"/>
    </source>
</evidence>
<dbReference type="GO" id="GO:0005886">
    <property type="term" value="C:plasma membrane"/>
    <property type="evidence" value="ECO:0007669"/>
    <property type="project" value="UniProtKB-SubCell"/>
</dbReference>
<dbReference type="PANTHER" id="PTHR43738">
    <property type="entry name" value="ABC TRANSPORTER, MEMBRANE PROTEIN"/>
    <property type="match status" value="1"/>
</dbReference>
<evidence type="ECO:0000256" key="6">
    <source>
        <dbReference type="ARBA" id="ARBA00023136"/>
    </source>
</evidence>
<evidence type="ECO:0000259" key="8">
    <source>
        <dbReference type="Pfam" id="PF02687"/>
    </source>
</evidence>
<dbReference type="KEGG" id="euz:DVS28_a4421"/>